<dbReference type="KEGG" id="bbes:BESB_008800"/>
<feature type="coiled-coil region" evidence="1">
    <location>
        <begin position="372"/>
        <end position="406"/>
    </location>
</feature>
<feature type="compositionally biased region" description="Low complexity" evidence="2">
    <location>
        <begin position="624"/>
        <end position="640"/>
    </location>
</feature>
<dbReference type="AlphaFoldDB" id="A0A2A9MJ19"/>
<feature type="compositionally biased region" description="Basic and acidic residues" evidence="2">
    <location>
        <begin position="714"/>
        <end position="726"/>
    </location>
</feature>
<dbReference type="EMBL" id="NWUJ01000001">
    <property type="protein sequence ID" value="PFH38538.1"/>
    <property type="molecule type" value="Genomic_DNA"/>
</dbReference>
<feature type="region of interest" description="Disordered" evidence="2">
    <location>
        <begin position="232"/>
        <end position="259"/>
    </location>
</feature>
<evidence type="ECO:0000256" key="2">
    <source>
        <dbReference type="SAM" id="MobiDB-lite"/>
    </source>
</evidence>
<dbReference type="GeneID" id="40305942"/>
<feature type="region of interest" description="Disordered" evidence="2">
    <location>
        <begin position="555"/>
        <end position="584"/>
    </location>
</feature>
<dbReference type="OrthoDB" id="329371at2759"/>
<dbReference type="Proteomes" id="UP000224006">
    <property type="component" value="Chromosome I"/>
</dbReference>
<name>A0A2A9MJ19_BESBE</name>
<feature type="region of interest" description="Disordered" evidence="2">
    <location>
        <begin position="691"/>
        <end position="739"/>
    </location>
</feature>
<gene>
    <name evidence="3" type="ORF">BESB_008800</name>
</gene>
<feature type="compositionally biased region" description="Low complexity" evidence="2">
    <location>
        <begin position="555"/>
        <end position="568"/>
    </location>
</feature>
<dbReference type="VEuPathDB" id="ToxoDB:BESB_008800"/>
<feature type="compositionally biased region" description="Basic and acidic residues" evidence="2">
    <location>
        <begin position="240"/>
        <end position="253"/>
    </location>
</feature>
<reference evidence="3 4" key="1">
    <citation type="submission" date="2017-09" db="EMBL/GenBank/DDBJ databases">
        <title>Genome sequencing of Besnoitia besnoiti strain Bb-Ger1.</title>
        <authorList>
            <person name="Schares G."/>
            <person name="Venepally P."/>
            <person name="Lorenzi H.A."/>
        </authorList>
    </citation>
    <scope>NUCLEOTIDE SEQUENCE [LARGE SCALE GENOMIC DNA]</scope>
    <source>
        <strain evidence="3 4">Bb-Ger1</strain>
    </source>
</reference>
<evidence type="ECO:0000313" key="4">
    <source>
        <dbReference type="Proteomes" id="UP000224006"/>
    </source>
</evidence>
<keyword evidence="4" id="KW-1185">Reference proteome</keyword>
<comment type="caution">
    <text evidence="3">The sequence shown here is derived from an EMBL/GenBank/DDBJ whole genome shotgun (WGS) entry which is preliminary data.</text>
</comment>
<dbReference type="RefSeq" id="XP_029222547.1">
    <property type="nucleotide sequence ID" value="XM_029359634.1"/>
</dbReference>
<organism evidence="3 4">
    <name type="scientific">Besnoitia besnoiti</name>
    <name type="common">Apicomplexan protozoan</name>
    <dbReference type="NCBI Taxonomy" id="94643"/>
    <lineage>
        <taxon>Eukaryota</taxon>
        <taxon>Sar</taxon>
        <taxon>Alveolata</taxon>
        <taxon>Apicomplexa</taxon>
        <taxon>Conoidasida</taxon>
        <taxon>Coccidia</taxon>
        <taxon>Eucoccidiorida</taxon>
        <taxon>Eimeriorina</taxon>
        <taxon>Sarcocystidae</taxon>
        <taxon>Besnoitia</taxon>
    </lineage>
</organism>
<feature type="region of interest" description="Disordered" evidence="2">
    <location>
        <begin position="618"/>
        <end position="662"/>
    </location>
</feature>
<evidence type="ECO:0000256" key="1">
    <source>
        <dbReference type="SAM" id="Coils"/>
    </source>
</evidence>
<evidence type="ECO:0000313" key="3">
    <source>
        <dbReference type="EMBL" id="PFH38538.1"/>
    </source>
</evidence>
<keyword evidence="1" id="KW-0175">Coiled coil</keyword>
<protein>
    <submittedName>
        <fullName evidence="3">Uncharacterized protein</fullName>
    </submittedName>
</protein>
<feature type="compositionally biased region" description="Polar residues" evidence="2">
    <location>
        <begin position="569"/>
        <end position="584"/>
    </location>
</feature>
<proteinExistence type="predicted"/>
<accession>A0A2A9MJ19</accession>
<sequence>MADPRLASPVYPAPQYIRVGGPCTPASNQECLVDGQPRVAAAENTVIHRISSSADQFSPHPGALAHHARPVTVRNDEGLSCGLQLGYQAPASRYSPTRSGHASAIQHGNLGVPTVYQGGNVPQATPVSPKAYSADVFDGGGLQAASPQSRPYFFETYSPEGLQVRLGQTPANRPHFQIAGGSSPALRHAAEYVNICNSECRTPALPPHLQATSGPSAQACSPYTVYHPFRQSHASTKVSPSHEIDGEERKDAQDASWTAGAPRCDAVWTGRDGERVVQNAGAGYESPHGMPEPEVLGGHRQSAALLPVFVKHDEIIDHGKRFGGEQPEVSKQCSQRGGHILSFLSEEEDSSTVFAKLKGREPTDLEGWRELARQARVENTVLRGRIQECEKQVFTLQQQVDRETARSAAQSKTQLAMEADLRAAREEMLRLRHTLRMNQRGAELTRGATIGGGVADCSREVFLMREALAEAAEYHMELIEQNDNLRVQIEWLRRGGGSTAAPGSKAMEKTAWNEQLRDQERYELEQLRELFCRHRNAAGENEGCSGVTKLDALSRSQQGDGGVDDQSQNASSGHRQNGSNTAGDIFSQTACSDAGYRAFVKRTGSGDWVAQGTVLTSKRDTSDDLSSSSLTLPCSPTSSSKRGKPSTSTLTRPFFHNTPGEGELFRADSAKKRDDTGGPIKRLEQRIREYQSKAPGATAATTVREGSPRYVAASRRDRDIPEKQPRQEASNGRAFDALA</sequence>